<dbReference type="EMBL" id="WIXE01008397">
    <property type="protein sequence ID" value="KAK5979373.1"/>
    <property type="molecule type" value="Genomic_DNA"/>
</dbReference>
<keyword evidence="3" id="KW-1185">Reference proteome</keyword>
<protein>
    <recommendedName>
        <fullName evidence="1">ShKT domain-containing protein</fullName>
    </recommendedName>
</protein>
<evidence type="ECO:0000313" key="3">
    <source>
        <dbReference type="Proteomes" id="UP001331761"/>
    </source>
</evidence>
<dbReference type="Proteomes" id="UP001331761">
    <property type="component" value="Unassembled WGS sequence"/>
</dbReference>
<name>A0AAN8G8X6_TRICO</name>
<comment type="caution">
    <text evidence="2">The sequence shown here is derived from an EMBL/GenBank/DDBJ whole genome shotgun (WGS) entry which is preliminary data.</text>
</comment>
<proteinExistence type="predicted"/>
<sequence length="113" mass="12308">MCAHAAWKSILEEDCPKTCGLCDSGFKISGDCVDEVPDCKINGRMICQSKSLGAFAKRYCKKTCGYCKDSTRMAAVGLVVVTAFLQNSRLIVGVESGHDAALLINTRFCWLSF</sequence>
<feature type="domain" description="ShKT" evidence="1">
    <location>
        <begin position="31"/>
        <end position="68"/>
    </location>
</feature>
<reference evidence="2 3" key="1">
    <citation type="submission" date="2019-10" db="EMBL/GenBank/DDBJ databases">
        <title>Assembly and Annotation for the nematode Trichostrongylus colubriformis.</title>
        <authorList>
            <person name="Martin J."/>
        </authorList>
    </citation>
    <scope>NUCLEOTIDE SEQUENCE [LARGE SCALE GENOMIC DNA]</scope>
    <source>
        <strain evidence="2">G859</strain>
        <tissue evidence="2">Whole worm</tissue>
    </source>
</reference>
<dbReference type="AlphaFoldDB" id="A0AAN8G8X6"/>
<dbReference type="SMART" id="SM00254">
    <property type="entry name" value="ShKT"/>
    <property type="match status" value="1"/>
</dbReference>
<evidence type="ECO:0000259" key="1">
    <source>
        <dbReference type="SMART" id="SM00254"/>
    </source>
</evidence>
<dbReference type="InterPro" id="IPR003582">
    <property type="entry name" value="ShKT_dom"/>
</dbReference>
<gene>
    <name evidence="2" type="ORF">GCK32_011208</name>
</gene>
<accession>A0AAN8G8X6</accession>
<dbReference type="PANTHER" id="PTHR21724">
    <property type="entry name" value="SHKT DOMAIN-CONTAINING PROTEIN"/>
    <property type="match status" value="1"/>
</dbReference>
<dbReference type="Gene3D" id="1.10.10.1940">
    <property type="match status" value="1"/>
</dbReference>
<dbReference type="PANTHER" id="PTHR21724:SF0">
    <property type="entry name" value="SHKT DOMAIN-CONTAINING PROTEIN"/>
    <property type="match status" value="1"/>
</dbReference>
<evidence type="ECO:0000313" key="2">
    <source>
        <dbReference type="EMBL" id="KAK5979373.1"/>
    </source>
</evidence>
<dbReference type="Pfam" id="PF01549">
    <property type="entry name" value="ShK"/>
    <property type="match status" value="2"/>
</dbReference>
<dbReference type="Gene3D" id="1.10.10.1870">
    <property type="entry name" value="ShTK domain-like"/>
    <property type="match status" value="1"/>
</dbReference>
<organism evidence="2 3">
    <name type="scientific">Trichostrongylus colubriformis</name>
    <name type="common">Black scour worm</name>
    <dbReference type="NCBI Taxonomy" id="6319"/>
    <lineage>
        <taxon>Eukaryota</taxon>
        <taxon>Metazoa</taxon>
        <taxon>Ecdysozoa</taxon>
        <taxon>Nematoda</taxon>
        <taxon>Chromadorea</taxon>
        <taxon>Rhabditida</taxon>
        <taxon>Rhabditina</taxon>
        <taxon>Rhabditomorpha</taxon>
        <taxon>Strongyloidea</taxon>
        <taxon>Trichostrongylidae</taxon>
        <taxon>Trichostrongylus</taxon>
    </lineage>
</organism>